<organism evidence="2 3">
    <name type="scientific">Chlorobaculum limnaeum</name>
    <dbReference type="NCBI Taxonomy" id="274537"/>
    <lineage>
        <taxon>Bacteria</taxon>
        <taxon>Pseudomonadati</taxon>
        <taxon>Chlorobiota</taxon>
        <taxon>Chlorobiia</taxon>
        <taxon>Chlorobiales</taxon>
        <taxon>Chlorobiaceae</taxon>
        <taxon>Chlorobaculum</taxon>
    </lineage>
</organism>
<dbReference type="Proteomes" id="UP000095185">
    <property type="component" value="Chromosome"/>
</dbReference>
<feature type="domain" description="DUF4145" evidence="1">
    <location>
        <begin position="17"/>
        <end position="94"/>
    </location>
</feature>
<evidence type="ECO:0000313" key="3">
    <source>
        <dbReference type="Proteomes" id="UP000095185"/>
    </source>
</evidence>
<dbReference type="KEGG" id="clz:BIU88_01400"/>
<proteinExistence type="predicted"/>
<evidence type="ECO:0000313" key="2">
    <source>
        <dbReference type="EMBL" id="AOS82917.1"/>
    </source>
</evidence>
<sequence>MRKIYSQAISSYNCGLYEPCVIMCRKTLEAICVEFGIKKGDLKSRLVLLEKNGIIDQKLLSWSDELRMIGNDAAHDMCVLIEKSDAQDAIDFLDAILLYVFLLDKKFQDFKNRRISKNA</sequence>
<evidence type="ECO:0000259" key="1">
    <source>
        <dbReference type="Pfam" id="PF13643"/>
    </source>
</evidence>
<dbReference type="AlphaFoldDB" id="A0A1D8D297"/>
<keyword evidence="3" id="KW-1185">Reference proteome</keyword>
<dbReference type="EMBL" id="CP017305">
    <property type="protein sequence ID" value="AOS82917.1"/>
    <property type="molecule type" value="Genomic_DNA"/>
</dbReference>
<name>A0A1D8D297_CHLLM</name>
<accession>A0A1D8D297</accession>
<protein>
    <recommendedName>
        <fullName evidence="1">DUF4145 domain-containing protein</fullName>
    </recommendedName>
</protein>
<dbReference type="InterPro" id="IPR025285">
    <property type="entry name" value="DUF4145"/>
</dbReference>
<dbReference type="Pfam" id="PF13643">
    <property type="entry name" value="DUF4145"/>
    <property type="match status" value="1"/>
</dbReference>
<gene>
    <name evidence="2" type="ORF">BIU88_01400</name>
</gene>
<reference evidence="2" key="1">
    <citation type="submission" date="2016-09" db="EMBL/GenBank/DDBJ databases">
        <title>Genome sequence of Chlorobaculum limnaeum.</title>
        <authorList>
            <person name="Liu Z."/>
            <person name="Tank M."/>
            <person name="Bryant D.A."/>
        </authorList>
    </citation>
    <scope>NUCLEOTIDE SEQUENCE [LARGE SCALE GENOMIC DNA]</scope>
    <source>
        <strain evidence="2">DSM 1677</strain>
    </source>
</reference>